<dbReference type="EMBL" id="JH001349">
    <property type="protein sequence ID" value="EGW10729.1"/>
    <property type="molecule type" value="Genomic_DNA"/>
</dbReference>
<proteinExistence type="predicted"/>
<dbReference type="InParanoid" id="G3I6A2"/>
<sequence>MAPPSSSRMMAGSEIPDGPCLMSLQLHVGDSVPIVFLFHGFYKWSSKVCPALHTPKTALTLISLRPS</sequence>
<dbReference type="Proteomes" id="UP000001075">
    <property type="component" value="Unassembled WGS sequence"/>
</dbReference>
<organism evidence="1 2">
    <name type="scientific">Cricetulus griseus</name>
    <name type="common">Chinese hamster</name>
    <name type="synonym">Cricetulus barabensis griseus</name>
    <dbReference type="NCBI Taxonomy" id="10029"/>
    <lineage>
        <taxon>Eukaryota</taxon>
        <taxon>Metazoa</taxon>
        <taxon>Chordata</taxon>
        <taxon>Craniata</taxon>
        <taxon>Vertebrata</taxon>
        <taxon>Euteleostomi</taxon>
        <taxon>Mammalia</taxon>
        <taxon>Eutheria</taxon>
        <taxon>Euarchontoglires</taxon>
        <taxon>Glires</taxon>
        <taxon>Rodentia</taxon>
        <taxon>Myomorpha</taxon>
        <taxon>Muroidea</taxon>
        <taxon>Cricetidae</taxon>
        <taxon>Cricetinae</taxon>
        <taxon>Cricetulus</taxon>
    </lineage>
</organism>
<evidence type="ECO:0000313" key="1">
    <source>
        <dbReference type="EMBL" id="EGW10729.1"/>
    </source>
</evidence>
<protein>
    <submittedName>
        <fullName evidence="1">Uncharacterized protein</fullName>
    </submittedName>
</protein>
<dbReference type="AlphaFoldDB" id="G3I6A2"/>
<gene>
    <name evidence="1" type="ORF">I79_019014</name>
</gene>
<evidence type="ECO:0000313" key="2">
    <source>
        <dbReference type="Proteomes" id="UP000001075"/>
    </source>
</evidence>
<name>G3I6A2_CRIGR</name>
<reference evidence="2" key="1">
    <citation type="journal article" date="2011" name="Nat. Biotechnol.">
        <title>The genomic sequence of the Chinese hamster ovary (CHO)-K1 cell line.</title>
        <authorList>
            <person name="Xu X."/>
            <person name="Nagarajan H."/>
            <person name="Lewis N.E."/>
            <person name="Pan S."/>
            <person name="Cai Z."/>
            <person name="Liu X."/>
            <person name="Chen W."/>
            <person name="Xie M."/>
            <person name="Wang W."/>
            <person name="Hammond S."/>
            <person name="Andersen M.R."/>
            <person name="Neff N."/>
            <person name="Passarelli B."/>
            <person name="Koh W."/>
            <person name="Fan H.C."/>
            <person name="Wang J."/>
            <person name="Gui Y."/>
            <person name="Lee K.H."/>
            <person name="Betenbaugh M.J."/>
            <person name="Quake S.R."/>
            <person name="Famili I."/>
            <person name="Palsson B.O."/>
            <person name="Wang J."/>
        </authorList>
    </citation>
    <scope>NUCLEOTIDE SEQUENCE [LARGE SCALE GENOMIC DNA]</scope>
    <source>
        <strain evidence="2">CHO K1 cell line</strain>
    </source>
</reference>
<accession>G3I6A2</accession>